<evidence type="ECO:0000256" key="1">
    <source>
        <dbReference type="PIRNR" id="PIRNR016897"/>
    </source>
</evidence>
<keyword evidence="1" id="KW-0694">RNA-binding</keyword>
<dbReference type="GO" id="GO:0003723">
    <property type="term" value="F:RNA binding"/>
    <property type="evidence" value="ECO:0007669"/>
    <property type="project" value="UniProtKB-KW"/>
</dbReference>
<keyword evidence="1" id="KW-0804">Transcription</keyword>
<dbReference type="RefSeq" id="WP_053431676.1">
    <property type="nucleotide sequence ID" value="NZ_CP040441.1"/>
</dbReference>
<dbReference type="PIRSF" id="PIRSF016897">
    <property type="entry name" value="GlpP"/>
    <property type="match status" value="1"/>
</dbReference>
<keyword evidence="1" id="KW-0319">Glycerol metabolism</keyword>
<dbReference type="PANTHER" id="PTHR35787:SF1">
    <property type="entry name" value="GLYCEROL UPTAKE OPERON ANTITERMINATOR REGULATORY PROTEIN"/>
    <property type="match status" value="1"/>
</dbReference>
<dbReference type="GO" id="GO:0006071">
    <property type="term" value="P:glycerol metabolic process"/>
    <property type="evidence" value="ECO:0007669"/>
    <property type="project" value="UniProtKB-UniRule"/>
</dbReference>
<dbReference type="PANTHER" id="PTHR35787">
    <property type="entry name" value="GLYCEROL UPTAKE OPERON ANTITERMINATOR REGULATORY PROTEIN"/>
    <property type="match status" value="1"/>
</dbReference>
<dbReference type="Pfam" id="PF04309">
    <property type="entry name" value="G3P_antiterm"/>
    <property type="match status" value="1"/>
</dbReference>
<organism evidence="2">
    <name type="scientific">Halalkalibacterium halodurans</name>
    <name type="common">Bacillus halodurans</name>
    <dbReference type="NCBI Taxonomy" id="86665"/>
    <lineage>
        <taxon>Bacteria</taxon>
        <taxon>Bacillati</taxon>
        <taxon>Bacillota</taxon>
        <taxon>Bacilli</taxon>
        <taxon>Bacillales</taxon>
        <taxon>Bacillaceae</taxon>
        <taxon>Halalkalibacterium (ex Joshi et al. 2022)</taxon>
    </lineage>
</organism>
<keyword evidence="1" id="KW-0805">Transcription regulation</keyword>
<dbReference type="GO" id="GO:0045893">
    <property type="term" value="P:positive regulation of DNA-templated transcription"/>
    <property type="evidence" value="ECO:0007669"/>
    <property type="project" value="TreeGrafter"/>
</dbReference>
<reference evidence="2" key="1">
    <citation type="submission" date="2015-08" db="EMBL/GenBank/DDBJ databases">
        <title>Complete DNA Sequence of Pseudomonas syringae pv. actinidiae, the Causal Agent of Kiwifruit Canker Disease.</title>
        <authorList>
            <person name="Rikkerink E.H.A."/>
            <person name="Fineran P.C."/>
        </authorList>
    </citation>
    <scope>NUCLEOTIDE SEQUENCE</scope>
    <source>
        <strain evidence="2">DSM 13666</strain>
    </source>
</reference>
<evidence type="ECO:0000313" key="2">
    <source>
        <dbReference type="EMBL" id="KOO39821.1"/>
    </source>
</evidence>
<comment type="caution">
    <text evidence="2">The sequence shown here is derived from an EMBL/GenBank/DDBJ whole genome shotgun (WGS) entry which is preliminary data.</text>
</comment>
<protein>
    <recommendedName>
        <fullName evidence="1">Glycerol uptake operon antiterminator regulatory protein</fullName>
    </recommendedName>
</protein>
<comment type="function">
    <text evidence="1">Regulates expression of the glpD operon. In the presence of glycerol 3-phosphate (G3P) causes antitermination of transcription of glpD at the inverted repeat of the leader region to enhance its transcription. Binds and stabilizes glpD leader mRNA.</text>
</comment>
<dbReference type="InterPro" id="IPR013785">
    <property type="entry name" value="Aldolase_TIM"/>
</dbReference>
<dbReference type="GO" id="GO:0001072">
    <property type="term" value="F:transcription antitermination factor activity, RNA binding"/>
    <property type="evidence" value="ECO:0007669"/>
    <property type="project" value="TreeGrafter"/>
</dbReference>
<dbReference type="Gene3D" id="3.20.20.70">
    <property type="entry name" value="Aldolase class I"/>
    <property type="match status" value="1"/>
</dbReference>
<dbReference type="AlphaFoldDB" id="A0A0M0KLS7"/>
<proteinExistence type="predicted"/>
<gene>
    <name evidence="2" type="ORF">AMD02_13895</name>
</gene>
<name>A0A0M0KLS7_ALKHA</name>
<dbReference type="InterPro" id="IPR006699">
    <property type="entry name" value="GlpP"/>
</dbReference>
<dbReference type="EMBL" id="LILD01000001">
    <property type="protein sequence ID" value="KOO39821.1"/>
    <property type="molecule type" value="Genomic_DNA"/>
</dbReference>
<accession>A0A0M0KLS7</accession>
<sequence length="183" mass="20780">MSGFFEQQQILPAARTTKELERFLETEYKYIVLLNSHVAQLRSLMRLVKAKKKHLFLHADLVQGLKTDEFAAQFLAQEIRPYGLISTRKNVVLTAKKHKLVAVQRLFLLDSQALESSYKLLEITQPDFIEVLPGVMPHIIKEVFEHTKIPIIAGGLVRTRDEVDAALSSGAVAVSTSKKELWR</sequence>
<dbReference type="SUPFAM" id="SSF110391">
    <property type="entry name" value="GlpP-like"/>
    <property type="match status" value="1"/>
</dbReference>
<dbReference type="GeneID" id="87596722"/>
<dbReference type="PATRIC" id="fig|136160.3.peg.3230"/>